<keyword evidence="4" id="KW-1185">Reference proteome</keyword>
<evidence type="ECO:0000256" key="1">
    <source>
        <dbReference type="ARBA" id="ARBA00010835"/>
    </source>
</evidence>
<comment type="similarity">
    <text evidence="1">Belongs to the prokaryotic/mitochondrial release factor family.</text>
</comment>
<evidence type="ECO:0000259" key="2">
    <source>
        <dbReference type="SMART" id="SM00937"/>
    </source>
</evidence>
<dbReference type="Pfam" id="PF03462">
    <property type="entry name" value="PCRF"/>
    <property type="match status" value="1"/>
</dbReference>
<dbReference type="SMART" id="SM00937">
    <property type="entry name" value="PCRF"/>
    <property type="match status" value="1"/>
</dbReference>
<dbReference type="InterPro" id="IPR000352">
    <property type="entry name" value="Pep_chain_release_fac_I"/>
</dbReference>
<dbReference type="PANTHER" id="PTHR43116">
    <property type="entry name" value="PEPTIDE CHAIN RELEASE FACTOR 2"/>
    <property type="match status" value="1"/>
</dbReference>
<accession>A0A7J7GKG9</accession>
<evidence type="ECO:0000313" key="3">
    <source>
        <dbReference type="EMBL" id="KAF5941160.1"/>
    </source>
</evidence>
<dbReference type="GO" id="GO:0005737">
    <property type="term" value="C:cytoplasm"/>
    <property type="evidence" value="ECO:0007669"/>
    <property type="project" value="UniProtKB-ARBA"/>
</dbReference>
<dbReference type="EMBL" id="JACBKZ010000010">
    <property type="protein sequence ID" value="KAF5941160.1"/>
    <property type="molecule type" value="Genomic_DNA"/>
</dbReference>
<dbReference type="SUPFAM" id="SSF75620">
    <property type="entry name" value="Release factor"/>
    <property type="match status" value="1"/>
</dbReference>
<name>A0A7J7GKG9_CAMSI</name>
<reference evidence="3 4" key="2">
    <citation type="submission" date="2020-07" db="EMBL/GenBank/DDBJ databases">
        <title>Genome assembly of wild tea tree DASZ reveals pedigree and selection history of tea varieties.</title>
        <authorList>
            <person name="Zhang W."/>
        </authorList>
    </citation>
    <scope>NUCLEOTIDE SEQUENCE [LARGE SCALE GENOMIC DNA]</scope>
    <source>
        <strain evidence="4">cv. G240</strain>
        <tissue evidence="3">Leaf</tissue>
    </source>
</reference>
<dbReference type="AlphaFoldDB" id="A0A7J7GKG9"/>
<sequence length="445" mass="49629">MATIAAESVSVWTVDSNASFTPKWKASRSFKFNACPFQSSTIRASQPMEDKNKVYKELGMFSLRKKIEDAVLRAETLAPTALELEEASCIKLEEMIRQYNLWDDLAKSNEILVKLADSSKVVDALKDLRYKAEEAKLITQLAEMDAINFRLFKQAYSASLDVSKFLDKYEMSKLLRGPYDIEGACVIIKAGISGFYPEIWAEQILQMYIKWAEKQGLGGRIVEKYLSKNGGVKSATIEFESKYAYGYLSGERGVHSMISSSQNTSVSDEASMAAVDVIPLFLETAPDLLIDDEDLLISSPSSCGAVWGKTGFTVCIKHIPTGLRVESSGERNRFANKIKALNLLKAKLLMILRDQGISDIKTIKNDAITDMWHQQTRRYMFHPHKLVQDVKTGIQLPDLNSVLDGNIEPLITANINSRQACDIPPQDILTVITAASKKNPPEPVH</sequence>
<organism evidence="3 4">
    <name type="scientific">Camellia sinensis</name>
    <name type="common">Tea plant</name>
    <name type="synonym">Thea sinensis</name>
    <dbReference type="NCBI Taxonomy" id="4442"/>
    <lineage>
        <taxon>Eukaryota</taxon>
        <taxon>Viridiplantae</taxon>
        <taxon>Streptophyta</taxon>
        <taxon>Embryophyta</taxon>
        <taxon>Tracheophyta</taxon>
        <taxon>Spermatophyta</taxon>
        <taxon>Magnoliopsida</taxon>
        <taxon>eudicotyledons</taxon>
        <taxon>Gunneridae</taxon>
        <taxon>Pentapetalae</taxon>
        <taxon>asterids</taxon>
        <taxon>Ericales</taxon>
        <taxon>Theaceae</taxon>
        <taxon>Camellia</taxon>
    </lineage>
</organism>
<dbReference type="InterPro" id="IPR005139">
    <property type="entry name" value="PCRF"/>
</dbReference>
<dbReference type="Gene3D" id="3.30.160.20">
    <property type="match status" value="1"/>
</dbReference>
<dbReference type="Gene3D" id="3.30.70.1660">
    <property type="match status" value="1"/>
</dbReference>
<dbReference type="PANTHER" id="PTHR43116:SF4">
    <property type="entry name" value="PEPTIDE CHAIN RELEASE FACTOR PRFB3, CHLOROPLASTIC"/>
    <property type="match status" value="1"/>
</dbReference>
<reference evidence="4" key="1">
    <citation type="journal article" date="2020" name="Nat. Commun.">
        <title>Genome assembly of wild tea tree DASZ reveals pedigree and selection history of tea varieties.</title>
        <authorList>
            <person name="Zhang W."/>
            <person name="Zhang Y."/>
            <person name="Qiu H."/>
            <person name="Guo Y."/>
            <person name="Wan H."/>
            <person name="Zhang X."/>
            <person name="Scossa F."/>
            <person name="Alseekh S."/>
            <person name="Zhang Q."/>
            <person name="Wang P."/>
            <person name="Xu L."/>
            <person name="Schmidt M.H."/>
            <person name="Jia X."/>
            <person name="Li D."/>
            <person name="Zhu A."/>
            <person name="Guo F."/>
            <person name="Chen W."/>
            <person name="Ni D."/>
            <person name="Usadel B."/>
            <person name="Fernie A.R."/>
            <person name="Wen W."/>
        </authorList>
    </citation>
    <scope>NUCLEOTIDE SEQUENCE [LARGE SCALE GENOMIC DNA]</scope>
    <source>
        <strain evidence="4">cv. G240</strain>
    </source>
</reference>
<protein>
    <recommendedName>
        <fullName evidence="2">Peptide chain release factor domain-containing protein</fullName>
    </recommendedName>
</protein>
<comment type="caution">
    <text evidence="3">The sequence shown here is derived from an EMBL/GenBank/DDBJ whole genome shotgun (WGS) entry which is preliminary data.</text>
</comment>
<feature type="domain" description="Peptide chain release factor" evidence="2">
    <location>
        <begin position="140"/>
        <end position="251"/>
    </location>
</feature>
<dbReference type="GO" id="GO:0003747">
    <property type="term" value="F:translation release factor activity"/>
    <property type="evidence" value="ECO:0007669"/>
    <property type="project" value="InterPro"/>
</dbReference>
<proteinExistence type="inferred from homology"/>
<gene>
    <name evidence="3" type="ORF">HYC85_022327</name>
</gene>
<dbReference type="InterPro" id="IPR045853">
    <property type="entry name" value="Pep_chain_release_fac_I_sf"/>
</dbReference>
<dbReference type="Proteomes" id="UP000593564">
    <property type="component" value="Unassembled WGS sequence"/>
</dbReference>
<evidence type="ECO:0000313" key="4">
    <source>
        <dbReference type="Proteomes" id="UP000593564"/>
    </source>
</evidence>
<dbReference type="Pfam" id="PF00472">
    <property type="entry name" value="RF-1"/>
    <property type="match status" value="1"/>
</dbReference>